<keyword evidence="2" id="KW-1185">Reference proteome</keyword>
<accession>A0A1U9KJ53</accession>
<dbReference type="STRING" id="435.A0U92_14875"/>
<reference evidence="1 2" key="1">
    <citation type="submission" date="2016-03" db="EMBL/GenBank/DDBJ databases">
        <title>Acetic acid bacteria sequencing.</title>
        <authorList>
            <person name="Brandt J."/>
            <person name="Jakob F."/>
            <person name="Vogel R.F."/>
        </authorList>
    </citation>
    <scope>NUCLEOTIDE SEQUENCE [LARGE SCALE GENOMIC DNA]</scope>
    <source>
        <strain evidence="1 2">TMW2.1153</strain>
    </source>
</reference>
<dbReference type="Proteomes" id="UP000188937">
    <property type="component" value="Chromosome"/>
</dbReference>
<proteinExistence type="predicted"/>
<dbReference type="AlphaFoldDB" id="A0A1U9KJ53"/>
<dbReference type="EMBL" id="CP014692">
    <property type="protein sequence ID" value="AQS85842.1"/>
    <property type="molecule type" value="Genomic_DNA"/>
</dbReference>
<gene>
    <name evidence="1" type="ORF">A0U92_14875</name>
</gene>
<protein>
    <submittedName>
        <fullName evidence="1">Uncharacterized protein</fullName>
    </submittedName>
</protein>
<dbReference type="KEGG" id="aace:A0U92_14875"/>
<organism evidence="1 2">
    <name type="scientific">Acetobacter aceti</name>
    <dbReference type="NCBI Taxonomy" id="435"/>
    <lineage>
        <taxon>Bacteria</taxon>
        <taxon>Pseudomonadati</taxon>
        <taxon>Pseudomonadota</taxon>
        <taxon>Alphaproteobacteria</taxon>
        <taxon>Acetobacterales</taxon>
        <taxon>Acetobacteraceae</taxon>
        <taxon>Acetobacter</taxon>
        <taxon>Acetobacter subgen. Acetobacter</taxon>
    </lineage>
</organism>
<sequence length="144" mass="16320">MLGRIRRQWFAKRKSIMAILKEVMTNEASVLLDSDAANKAADADAALQELGTDQVGQAYVTATVTVWDEDPVIAADRLRLVEKTIQGRDFTCMRESVNALEAWFATMIRTVWRNISVCARTVFWRASRTSRRALIGWRMVSRPA</sequence>
<evidence type="ECO:0000313" key="1">
    <source>
        <dbReference type="EMBL" id="AQS85842.1"/>
    </source>
</evidence>
<evidence type="ECO:0000313" key="2">
    <source>
        <dbReference type="Proteomes" id="UP000188937"/>
    </source>
</evidence>
<name>A0A1U9KJ53_ACEAC</name>